<dbReference type="Proteomes" id="UP000281553">
    <property type="component" value="Unassembled WGS sequence"/>
</dbReference>
<dbReference type="EMBL" id="UYRU01068764">
    <property type="protein sequence ID" value="VDN18012.1"/>
    <property type="molecule type" value="Genomic_DNA"/>
</dbReference>
<organism evidence="1 2">
    <name type="scientific">Dibothriocephalus latus</name>
    <name type="common">Fish tapeworm</name>
    <name type="synonym">Diphyllobothrium latum</name>
    <dbReference type="NCBI Taxonomy" id="60516"/>
    <lineage>
        <taxon>Eukaryota</taxon>
        <taxon>Metazoa</taxon>
        <taxon>Spiralia</taxon>
        <taxon>Lophotrochozoa</taxon>
        <taxon>Platyhelminthes</taxon>
        <taxon>Cestoda</taxon>
        <taxon>Eucestoda</taxon>
        <taxon>Diphyllobothriidea</taxon>
        <taxon>Diphyllobothriidae</taxon>
        <taxon>Dibothriocephalus</taxon>
    </lineage>
</organism>
<name>A0A3P7PDN3_DIBLA</name>
<reference evidence="1 2" key="1">
    <citation type="submission" date="2018-11" db="EMBL/GenBank/DDBJ databases">
        <authorList>
            <consortium name="Pathogen Informatics"/>
        </authorList>
    </citation>
    <scope>NUCLEOTIDE SEQUENCE [LARGE SCALE GENOMIC DNA]</scope>
</reference>
<protein>
    <submittedName>
        <fullName evidence="1">Uncharacterized protein</fullName>
    </submittedName>
</protein>
<evidence type="ECO:0000313" key="2">
    <source>
        <dbReference type="Proteomes" id="UP000281553"/>
    </source>
</evidence>
<evidence type="ECO:0000313" key="1">
    <source>
        <dbReference type="EMBL" id="VDN18012.1"/>
    </source>
</evidence>
<dbReference type="AlphaFoldDB" id="A0A3P7PDN3"/>
<keyword evidence="2" id="KW-1185">Reference proteome</keyword>
<gene>
    <name evidence="1" type="ORF">DILT_LOCUS13073</name>
</gene>
<proteinExistence type="predicted"/>
<accession>A0A3P7PDN3</accession>
<sequence length="116" mass="13264">MFACDAQPLPLRVWDAHARSRLVRPIITLWLIHTKLALGPCENSRTEHTHTGIRLDREWTQGVLLAFVMTPRSHMALTVERHDSPSGNFLLTILQAFCIEYIVHNTLDFPTTSLFS</sequence>